<dbReference type="AlphaFoldDB" id="A0A9D3WZJ2"/>
<keyword evidence="2" id="KW-1185">Reference proteome</keyword>
<reference evidence="1" key="1">
    <citation type="submission" date="2021-09" db="EMBL/GenBank/DDBJ databases">
        <title>The genome of Mauremys mutica provides insights into the evolution of semi-aquatic lifestyle.</title>
        <authorList>
            <person name="Gong S."/>
            <person name="Gao Y."/>
        </authorList>
    </citation>
    <scope>NUCLEOTIDE SEQUENCE</scope>
    <source>
        <strain evidence="1">MM-2020</strain>
        <tissue evidence="1">Muscle</tissue>
    </source>
</reference>
<accession>A0A9D3WZJ2</accession>
<gene>
    <name evidence="1" type="ORF">KIL84_006550</name>
</gene>
<dbReference type="EMBL" id="JAHDVG010000483">
    <property type="protein sequence ID" value="KAH1170932.1"/>
    <property type="molecule type" value="Genomic_DNA"/>
</dbReference>
<evidence type="ECO:0000313" key="2">
    <source>
        <dbReference type="Proteomes" id="UP000827986"/>
    </source>
</evidence>
<evidence type="ECO:0000313" key="1">
    <source>
        <dbReference type="EMBL" id="KAH1170932.1"/>
    </source>
</evidence>
<comment type="caution">
    <text evidence="1">The sequence shown here is derived from an EMBL/GenBank/DDBJ whole genome shotgun (WGS) entry which is preliminary data.</text>
</comment>
<organism evidence="1 2">
    <name type="scientific">Mauremys mutica</name>
    <name type="common">yellowpond turtle</name>
    <dbReference type="NCBI Taxonomy" id="74926"/>
    <lineage>
        <taxon>Eukaryota</taxon>
        <taxon>Metazoa</taxon>
        <taxon>Chordata</taxon>
        <taxon>Craniata</taxon>
        <taxon>Vertebrata</taxon>
        <taxon>Euteleostomi</taxon>
        <taxon>Archelosauria</taxon>
        <taxon>Testudinata</taxon>
        <taxon>Testudines</taxon>
        <taxon>Cryptodira</taxon>
        <taxon>Durocryptodira</taxon>
        <taxon>Testudinoidea</taxon>
        <taxon>Geoemydidae</taxon>
        <taxon>Geoemydinae</taxon>
        <taxon>Mauremys</taxon>
    </lineage>
</organism>
<sequence length="99" mass="10619">MGQLELLRERVVCGKGCLSGVGVVALCNCVSGNSSANSLTCYEWGSQRRGLLSLASVALKLFYFLLDCKGNTSWVHAEVSSYVREHPAGAWSLFSGNDS</sequence>
<dbReference type="Proteomes" id="UP000827986">
    <property type="component" value="Unassembled WGS sequence"/>
</dbReference>
<name>A0A9D3WZJ2_9SAUR</name>
<protein>
    <submittedName>
        <fullName evidence="1">Uncharacterized protein</fullName>
    </submittedName>
</protein>
<proteinExistence type="predicted"/>